<keyword evidence="1" id="KW-0812">Transmembrane</keyword>
<feature type="transmembrane region" description="Helical" evidence="1">
    <location>
        <begin position="50"/>
        <end position="67"/>
    </location>
</feature>
<dbReference type="Proteomes" id="UP000199603">
    <property type="component" value="Unassembled WGS sequence"/>
</dbReference>
<sequence length="314" mass="34092">MSAALVAVVLSLVLDHLAPAAQRLRQHDRVAALLRDALEGLGRQSGLSSPWGWVLVLALPLLVLAGLQWWLSLWLYGLPGFLLQLAVLFLCWGPRDLDLDVEALASAPDADARRQALVDLSEGCVDCVASGTPLVHTVFRQGLSRWFGVLFWFLLLGAFGALMYRLAQLAARERDAAPEGQREPLRQFALLLDWAPAQLMCLALALAAHFDAVLAAWRDWHAGRGQGWFVLDLGFLDAAARASVREELIEDALDEGLPPPSEVELAGDEASLVGTAAIPAGALRELRDAMSLVWRVLLVWLSVLALFVLAGYVG</sequence>
<keyword evidence="3" id="KW-1185">Reference proteome</keyword>
<feature type="transmembrane region" description="Helical" evidence="1">
    <location>
        <begin position="146"/>
        <end position="167"/>
    </location>
</feature>
<dbReference type="PANTHER" id="PTHR38684">
    <property type="entry name" value="PROTEIN AMPE"/>
    <property type="match status" value="1"/>
</dbReference>
<organism evidence="2 3">
    <name type="scientific">Aquimonas voraii</name>
    <dbReference type="NCBI Taxonomy" id="265719"/>
    <lineage>
        <taxon>Bacteria</taxon>
        <taxon>Pseudomonadati</taxon>
        <taxon>Pseudomonadota</taxon>
        <taxon>Gammaproteobacteria</taxon>
        <taxon>Lysobacterales</taxon>
        <taxon>Lysobacteraceae</taxon>
        <taxon>Aquimonas</taxon>
    </lineage>
</organism>
<dbReference type="InterPro" id="IPR052966">
    <property type="entry name" value="Beta-lactamase_Reg"/>
</dbReference>
<dbReference type="EMBL" id="FNAG01000005">
    <property type="protein sequence ID" value="SDD67111.1"/>
    <property type="molecule type" value="Genomic_DNA"/>
</dbReference>
<gene>
    <name evidence="2" type="ORF">SAMN04488509_10578</name>
</gene>
<feature type="transmembrane region" description="Helical" evidence="1">
    <location>
        <begin position="292"/>
        <end position="313"/>
    </location>
</feature>
<dbReference type="OrthoDB" id="9811967at2"/>
<dbReference type="GO" id="GO:0005886">
    <property type="term" value="C:plasma membrane"/>
    <property type="evidence" value="ECO:0007669"/>
    <property type="project" value="TreeGrafter"/>
</dbReference>
<dbReference type="GO" id="GO:0046677">
    <property type="term" value="P:response to antibiotic"/>
    <property type="evidence" value="ECO:0007669"/>
    <property type="project" value="TreeGrafter"/>
</dbReference>
<accession>A0A1G6WMS2</accession>
<name>A0A1G6WMS2_9GAMM</name>
<dbReference type="RefSeq" id="WP_091242237.1">
    <property type="nucleotide sequence ID" value="NZ_FNAG01000005.1"/>
</dbReference>
<feature type="transmembrane region" description="Helical" evidence="1">
    <location>
        <begin position="74"/>
        <end position="95"/>
    </location>
</feature>
<protein>
    <submittedName>
        <fullName evidence="2">AmpE protein</fullName>
    </submittedName>
</protein>
<evidence type="ECO:0000313" key="3">
    <source>
        <dbReference type="Proteomes" id="UP000199603"/>
    </source>
</evidence>
<dbReference type="STRING" id="265719.SAMN04488509_10578"/>
<keyword evidence="1" id="KW-0472">Membrane</keyword>
<proteinExistence type="predicted"/>
<evidence type="ECO:0000256" key="1">
    <source>
        <dbReference type="SAM" id="Phobius"/>
    </source>
</evidence>
<dbReference type="PANTHER" id="PTHR38684:SF1">
    <property type="entry name" value="PROTEIN AMPE"/>
    <property type="match status" value="1"/>
</dbReference>
<keyword evidence="1" id="KW-1133">Transmembrane helix</keyword>
<evidence type="ECO:0000313" key="2">
    <source>
        <dbReference type="EMBL" id="SDD67111.1"/>
    </source>
</evidence>
<dbReference type="AlphaFoldDB" id="A0A1G6WMS2"/>
<reference evidence="2 3" key="1">
    <citation type="submission" date="2016-10" db="EMBL/GenBank/DDBJ databases">
        <authorList>
            <person name="de Groot N.N."/>
        </authorList>
    </citation>
    <scope>NUCLEOTIDE SEQUENCE [LARGE SCALE GENOMIC DNA]</scope>
    <source>
        <strain evidence="2 3">DSM 16957</strain>
    </source>
</reference>